<dbReference type="InterPro" id="IPR000620">
    <property type="entry name" value="EamA_dom"/>
</dbReference>
<feature type="transmembrane region" description="Helical" evidence="6">
    <location>
        <begin position="96"/>
        <end position="116"/>
    </location>
</feature>
<dbReference type="Pfam" id="PF00892">
    <property type="entry name" value="EamA"/>
    <property type="match status" value="2"/>
</dbReference>
<gene>
    <name evidence="8" type="ORF">GCM10022224_079560</name>
</gene>
<proteinExistence type="inferred from homology"/>
<dbReference type="InterPro" id="IPR018274">
    <property type="entry name" value="PEP_util_AS"/>
</dbReference>
<dbReference type="SUPFAM" id="SSF103481">
    <property type="entry name" value="Multidrug resistance efflux transporter EmrE"/>
    <property type="match status" value="2"/>
</dbReference>
<dbReference type="PROSITE" id="PS00370">
    <property type="entry name" value="PEP_ENZYMES_PHOS_SITE"/>
    <property type="match status" value="1"/>
</dbReference>
<feature type="transmembrane region" description="Helical" evidence="6">
    <location>
        <begin position="327"/>
        <end position="345"/>
    </location>
</feature>
<dbReference type="EMBL" id="BAAAZP010000164">
    <property type="protein sequence ID" value="GAA3701799.1"/>
    <property type="molecule type" value="Genomic_DNA"/>
</dbReference>
<evidence type="ECO:0000256" key="1">
    <source>
        <dbReference type="ARBA" id="ARBA00004141"/>
    </source>
</evidence>
<evidence type="ECO:0000256" key="5">
    <source>
        <dbReference type="ARBA" id="ARBA00023136"/>
    </source>
</evidence>
<feature type="domain" description="EamA" evidence="7">
    <location>
        <begin position="68"/>
        <end position="198"/>
    </location>
</feature>
<comment type="similarity">
    <text evidence="2">Belongs to the EamA transporter family.</text>
</comment>
<feature type="transmembrane region" description="Helical" evidence="6">
    <location>
        <begin position="69"/>
        <end position="90"/>
    </location>
</feature>
<feature type="transmembrane region" description="Helical" evidence="6">
    <location>
        <begin position="185"/>
        <end position="203"/>
    </location>
</feature>
<reference evidence="9" key="1">
    <citation type="journal article" date="2019" name="Int. J. Syst. Evol. Microbiol.">
        <title>The Global Catalogue of Microorganisms (GCM) 10K type strain sequencing project: providing services to taxonomists for standard genome sequencing and annotation.</title>
        <authorList>
            <consortium name="The Broad Institute Genomics Platform"/>
            <consortium name="The Broad Institute Genome Sequencing Center for Infectious Disease"/>
            <person name="Wu L."/>
            <person name="Ma J."/>
        </authorList>
    </citation>
    <scope>NUCLEOTIDE SEQUENCE [LARGE SCALE GENOMIC DNA]</scope>
    <source>
        <strain evidence="9">JCM 16904</strain>
    </source>
</reference>
<keyword evidence="9" id="KW-1185">Reference proteome</keyword>
<sequence length="350" mass="36229">MALETVTGLTLCRRTISLLDGNRAPGPSRSASSRSIAAIWAILLSLSMRDQSSAIVVDTVAVHRRGQGTALAFLGVLAFSGSFPGTVHAMQGFDPWLVAIGRAAVAGVLALTCLAATGTPLVPPRAHWPSYALISLGVVFGFPLFSGLALDLGASTAHAAVVTGLLPVATAVCAVLRAAERPRPLFWAACTAGALAITAFTLIQHQGRPSWPDLLLLGALGSAAIGYTEGARLSRRIPGWQVISHALVFSLPVTVPVSAVLALTTPISPSGPALAGFAYVSAISMFLGFIPWYAGLARGGIARAGQTQLVQPLLTLVWAWFLMGERFGPPTVVAALAVLVCVAVTQRART</sequence>
<accession>A0ABP7DA57</accession>
<feature type="transmembrane region" description="Helical" evidence="6">
    <location>
        <begin position="128"/>
        <end position="150"/>
    </location>
</feature>
<evidence type="ECO:0000259" key="7">
    <source>
        <dbReference type="Pfam" id="PF00892"/>
    </source>
</evidence>
<evidence type="ECO:0000256" key="2">
    <source>
        <dbReference type="ARBA" id="ARBA00007362"/>
    </source>
</evidence>
<dbReference type="Proteomes" id="UP001500902">
    <property type="component" value="Unassembled WGS sequence"/>
</dbReference>
<organism evidence="8 9">
    <name type="scientific">Nonomuraea antimicrobica</name>
    <dbReference type="NCBI Taxonomy" id="561173"/>
    <lineage>
        <taxon>Bacteria</taxon>
        <taxon>Bacillati</taxon>
        <taxon>Actinomycetota</taxon>
        <taxon>Actinomycetes</taxon>
        <taxon>Streptosporangiales</taxon>
        <taxon>Streptosporangiaceae</taxon>
        <taxon>Nonomuraea</taxon>
    </lineage>
</organism>
<evidence type="ECO:0000256" key="6">
    <source>
        <dbReference type="SAM" id="Phobius"/>
    </source>
</evidence>
<dbReference type="InterPro" id="IPR037185">
    <property type="entry name" value="EmrE-like"/>
</dbReference>
<evidence type="ECO:0000256" key="3">
    <source>
        <dbReference type="ARBA" id="ARBA00022692"/>
    </source>
</evidence>
<feature type="transmembrane region" description="Helical" evidence="6">
    <location>
        <begin position="156"/>
        <end position="178"/>
    </location>
</feature>
<keyword evidence="5 6" id="KW-0472">Membrane</keyword>
<feature type="transmembrane region" description="Helical" evidence="6">
    <location>
        <begin position="215"/>
        <end position="234"/>
    </location>
</feature>
<evidence type="ECO:0000313" key="9">
    <source>
        <dbReference type="Proteomes" id="UP001500902"/>
    </source>
</evidence>
<feature type="domain" description="EamA" evidence="7">
    <location>
        <begin position="211"/>
        <end position="344"/>
    </location>
</feature>
<comment type="subcellular location">
    <subcellularLocation>
        <location evidence="1">Membrane</location>
        <topology evidence="1">Multi-pass membrane protein</topology>
    </subcellularLocation>
</comment>
<protein>
    <submittedName>
        <fullName evidence="8">DMT family transporter</fullName>
    </submittedName>
</protein>
<evidence type="ECO:0000256" key="4">
    <source>
        <dbReference type="ARBA" id="ARBA00022989"/>
    </source>
</evidence>
<dbReference type="InterPro" id="IPR050638">
    <property type="entry name" value="AA-Vitamin_Transporters"/>
</dbReference>
<dbReference type="PANTHER" id="PTHR32322">
    <property type="entry name" value="INNER MEMBRANE TRANSPORTER"/>
    <property type="match status" value="1"/>
</dbReference>
<name>A0ABP7DA57_9ACTN</name>
<comment type="caution">
    <text evidence="8">The sequence shown here is derived from an EMBL/GenBank/DDBJ whole genome shotgun (WGS) entry which is preliminary data.</text>
</comment>
<feature type="transmembrane region" description="Helical" evidence="6">
    <location>
        <begin position="301"/>
        <end position="321"/>
    </location>
</feature>
<keyword evidence="3 6" id="KW-0812">Transmembrane</keyword>
<evidence type="ECO:0000313" key="8">
    <source>
        <dbReference type="EMBL" id="GAA3701799.1"/>
    </source>
</evidence>
<keyword evidence="4 6" id="KW-1133">Transmembrane helix</keyword>
<feature type="transmembrane region" description="Helical" evidence="6">
    <location>
        <begin position="246"/>
        <end position="267"/>
    </location>
</feature>
<feature type="transmembrane region" description="Helical" evidence="6">
    <location>
        <begin position="273"/>
        <end position="294"/>
    </location>
</feature>
<dbReference type="PANTHER" id="PTHR32322:SF2">
    <property type="entry name" value="EAMA DOMAIN-CONTAINING PROTEIN"/>
    <property type="match status" value="1"/>
</dbReference>